<dbReference type="KEGG" id="ssdc:SSDC_00820"/>
<keyword evidence="4" id="KW-1185">Reference proteome</keyword>
<dbReference type="Proteomes" id="UP000015216">
    <property type="component" value="Chromosome"/>
</dbReference>
<evidence type="ECO:0000313" key="3">
    <source>
        <dbReference type="EMBL" id="AGS06855.1"/>
    </source>
</evidence>
<dbReference type="AlphaFoldDB" id="S5R8F0"/>
<feature type="domain" description="HIT" evidence="2">
    <location>
        <begin position="2"/>
        <end position="83"/>
    </location>
</feature>
<evidence type="ECO:0000256" key="1">
    <source>
        <dbReference type="PROSITE-ProRule" id="PRU00464"/>
    </source>
</evidence>
<dbReference type="EMBL" id="CP003468">
    <property type="protein sequence ID" value="AGS06855.1"/>
    <property type="molecule type" value="Genomic_DNA"/>
</dbReference>
<dbReference type="PROSITE" id="PS51084">
    <property type="entry name" value="HIT_2"/>
    <property type="match status" value="1"/>
</dbReference>
<organism evidence="3 4">
    <name type="scientific">Candidatus Profftella armatura</name>
    <dbReference type="NCBI Taxonomy" id="669502"/>
    <lineage>
        <taxon>Bacteria</taxon>
        <taxon>Pseudomonadati</taxon>
        <taxon>Pseudomonadota</taxon>
        <taxon>Betaproteobacteria</taxon>
        <taxon>Candidatus Profftella</taxon>
    </lineage>
</organism>
<dbReference type="InterPro" id="IPR036265">
    <property type="entry name" value="HIT-like_sf"/>
</dbReference>
<dbReference type="PANTHER" id="PTHR23089">
    <property type="entry name" value="HISTIDINE TRIAD HIT PROTEIN"/>
    <property type="match status" value="1"/>
</dbReference>
<proteinExistence type="predicted"/>
<reference evidence="3 4" key="1">
    <citation type="journal article" date="2013" name="Curr. Biol.">
        <title>Defensive bacteriome symbiont with a drastically reduced genome.</title>
        <authorList>
            <person name="Nakabachi A."/>
            <person name="Ueoka R."/>
            <person name="Oshima K."/>
            <person name="Teta R."/>
            <person name="Mangoni A."/>
            <person name="Gurgui M."/>
            <person name="Oldham N.J."/>
            <person name="van Echten-Deckert G."/>
            <person name="Okamura K."/>
            <person name="Yamamoto K."/>
            <person name="Inoue H."/>
            <person name="Ohkuma M."/>
            <person name="Hongoh Y."/>
            <person name="Miyagishima S.Y."/>
            <person name="Hattori M."/>
            <person name="Piel J."/>
            <person name="Fukatsu T."/>
        </authorList>
    </citation>
    <scope>NUCLEOTIDE SEQUENCE [LARGE SCALE GENOMIC DNA]</scope>
    <source>
        <strain evidence="3 4">DC</strain>
    </source>
</reference>
<dbReference type="eggNOG" id="COG0537">
    <property type="taxonomic scope" value="Bacteria"/>
</dbReference>
<name>S5R8F0_9PROT</name>
<protein>
    <submittedName>
        <fullName evidence="3">Histidine triad (HIT) protein</fullName>
    </submittedName>
</protein>
<accession>S5R8F0</accession>
<evidence type="ECO:0000313" key="4">
    <source>
        <dbReference type="Proteomes" id="UP000015216"/>
    </source>
</evidence>
<sequence>MHFYKIVQNHISSISLYEDKEIKMIKDIYSVEPMHLLIIPKEHIEKLTNCNNKHIMLLVKIILLVSDMANKYGFGYKISSNGN</sequence>
<dbReference type="OrthoDB" id="9784774at2"/>
<dbReference type="HOGENOM" id="CLU_056776_8_1_4"/>
<dbReference type="GeneID" id="301553031"/>
<comment type="caution">
    <text evidence="1">Lacks conserved residue(s) required for the propagation of feature annotation.</text>
</comment>
<dbReference type="SUPFAM" id="SSF54197">
    <property type="entry name" value="HIT-like"/>
    <property type="match status" value="1"/>
</dbReference>
<dbReference type="Pfam" id="PF11969">
    <property type="entry name" value="DcpS_C"/>
    <property type="match status" value="1"/>
</dbReference>
<dbReference type="InterPro" id="IPR001310">
    <property type="entry name" value="Histidine_triad_HIT"/>
</dbReference>
<evidence type="ECO:0000259" key="2">
    <source>
        <dbReference type="PROSITE" id="PS51084"/>
    </source>
</evidence>
<gene>
    <name evidence="3" type="ORF">SSDC_00820</name>
</gene>
<dbReference type="GO" id="GO:0003824">
    <property type="term" value="F:catalytic activity"/>
    <property type="evidence" value="ECO:0007669"/>
    <property type="project" value="InterPro"/>
</dbReference>
<dbReference type="InterPro" id="IPR011146">
    <property type="entry name" value="HIT-like"/>
</dbReference>
<dbReference type="Gene3D" id="3.30.428.10">
    <property type="entry name" value="HIT-like"/>
    <property type="match status" value="1"/>
</dbReference>
<dbReference type="STRING" id="669502.SSDC_00820"/>
<dbReference type="RefSeq" id="WP_020915430.1">
    <property type="nucleotide sequence ID" value="NC_021885.1"/>
</dbReference>